<evidence type="ECO:0000256" key="1">
    <source>
        <dbReference type="SAM" id="MobiDB-lite"/>
    </source>
</evidence>
<dbReference type="PANTHER" id="PTHR43591:SF24">
    <property type="entry name" value="2-METHOXY-6-POLYPRENYL-1,4-BENZOQUINOL METHYLASE, MITOCHONDRIAL"/>
    <property type="match status" value="1"/>
</dbReference>
<dbReference type="STRING" id="933084.A0A067PU10"/>
<feature type="compositionally biased region" description="Polar residues" evidence="1">
    <location>
        <begin position="231"/>
        <end position="244"/>
    </location>
</feature>
<dbReference type="SUPFAM" id="SSF53335">
    <property type="entry name" value="S-adenosyl-L-methionine-dependent methyltransferases"/>
    <property type="match status" value="1"/>
</dbReference>
<evidence type="ECO:0000313" key="3">
    <source>
        <dbReference type="EMBL" id="KDQ57325.1"/>
    </source>
</evidence>
<dbReference type="OrthoDB" id="2013972at2759"/>
<gene>
    <name evidence="3" type="ORF">JAAARDRAFT_35950</name>
</gene>
<dbReference type="HOGENOM" id="CLU_029174_0_0_1"/>
<dbReference type="Gene3D" id="3.40.50.150">
    <property type="entry name" value="Vaccinia Virus protein VP39"/>
    <property type="match status" value="1"/>
</dbReference>
<dbReference type="CDD" id="cd02440">
    <property type="entry name" value="AdoMet_MTases"/>
    <property type="match status" value="1"/>
</dbReference>
<dbReference type="InParanoid" id="A0A067PU10"/>
<dbReference type="Pfam" id="PF13649">
    <property type="entry name" value="Methyltransf_25"/>
    <property type="match status" value="1"/>
</dbReference>
<reference evidence="4" key="1">
    <citation type="journal article" date="2014" name="Proc. Natl. Acad. Sci. U.S.A.">
        <title>Extensive sampling of basidiomycete genomes demonstrates inadequacy of the white-rot/brown-rot paradigm for wood decay fungi.</title>
        <authorList>
            <person name="Riley R."/>
            <person name="Salamov A.A."/>
            <person name="Brown D.W."/>
            <person name="Nagy L.G."/>
            <person name="Floudas D."/>
            <person name="Held B.W."/>
            <person name="Levasseur A."/>
            <person name="Lombard V."/>
            <person name="Morin E."/>
            <person name="Otillar R."/>
            <person name="Lindquist E.A."/>
            <person name="Sun H."/>
            <person name="LaButti K.M."/>
            <person name="Schmutz J."/>
            <person name="Jabbour D."/>
            <person name="Luo H."/>
            <person name="Baker S.E."/>
            <person name="Pisabarro A.G."/>
            <person name="Walton J.D."/>
            <person name="Blanchette R.A."/>
            <person name="Henrissat B."/>
            <person name="Martin F."/>
            <person name="Cullen D."/>
            <person name="Hibbett D.S."/>
            <person name="Grigoriev I.V."/>
        </authorList>
    </citation>
    <scope>NUCLEOTIDE SEQUENCE [LARGE SCALE GENOMIC DNA]</scope>
    <source>
        <strain evidence="4">MUCL 33604</strain>
    </source>
</reference>
<accession>A0A067PU10</accession>
<feature type="region of interest" description="Disordered" evidence="1">
    <location>
        <begin position="228"/>
        <end position="261"/>
    </location>
</feature>
<name>A0A067PU10_9AGAM</name>
<dbReference type="PANTHER" id="PTHR43591">
    <property type="entry name" value="METHYLTRANSFERASE"/>
    <property type="match status" value="1"/>
</dbReference>
<feature type="domain" description="Methyltransferase" evidence="2">
    <location>
        <begin position="67"/>
        <end position="164"/>
    </location>
</feature>
<dbReference type="AlphaFoldDB" id="A0A067PU10"/>
<keyword evidence="4" id="KW-1185">Reference proteome</keyword>
<evidence type="ECO:0000259" key="2">
    <source>
        <dbReference type="Pfam" id="PF13649"/>
    </source>
</evidence>
<dbReference type="InterPro" id="IPR041698">
    <property type="entry name" value="Methyltransf_25"/>
</dbReference>
<proteinExistence type="predicted"/>
<dbReference type="EMBL" id="KL197720">
    <property type="protein sequence ID" value="KDQ57325.1"/>
    <property type="molecule type" value="Genomic_DNA"/>
</dbReference>
<dbReference type="InterPro" id="IPR029063">
    <property type="entry name" value="SAM-dependent_MTases_sf"/>
</dbReference>
<dbReference type="Proteomes" id="UP000027265">
    <property type="component" value="Unassembled WGS sequence"/>
</dbReference>
<dbReference type="GO" id="GO:0008168">
    <property type="term" value="F:methyltransferase activity"/>
    <property type="evidence" value="ECO:0007669"/>
    <property type="project" value="TreeGrafter"/>
</dbReference>
<organism evidence="3 4">
    <name type="scientific">Jaapia argillacea MUCL 33604</name>
    <dbReference type="NCBI Taxonomy" id="933084"/>
    <lineage>
        <taxon>Eukaryota</taxon>
        <taxon>Fungi</taxon>
        <taxon>Dikarya</taxon>
        <taxon>Basidiomycota</taxon>
        <taxon>Agaricomycotina</taxon>
        <taxon>Agaricomycetes</taxon>
        <taxon>Agaricomycetidae</taxon>
        <taxon>Jaapiales</taxon>
        <taxon>Jaapiaceae</taxon>
        <taxon>Jaapia</taxon>
    </lineage>
</organism>
<evidence type="ECO:0000313" key="4">
    <source>
        <dbReference type="Proteomes" id="UP000027265"/>
    </source>
</evidence>
<sequence>MNEHVVKDVQDELLKERRRKRRPGQVPYPLDYSNDLLDFDVWSHLYVRSLLNTGLTIHPLDPPPTRVLDLGCGGGFWIINAAKEWTETTFVGLDIKKIQPDLDMFANYSSIAPRVQWVHRNLLERLPFPPDEFDFVRICGIGLGVPEDEWQDLLEEVYRILKPGSYLEIVEDDLIFPCGPPPRRRVAQNSVISSLMRPIHSNVSLRSLSTARSSTLFELITPISEHPPSLAKTSSLESHQSLSPRSPPMAVDTQHVSDPQDHSKVKSAWEGMLNSRFLAPQLLSVLPFYLSSSAFVEIQSHPPLQISLPPNSGSRDYFPPRPDTESDVGVFDDFKKLLRRSSSESNKSRKSIHESAPYLESAPTCTSMHLLRSVRLICGCKESIWTEYEKLYGDEPTVHPLKERPNTNTCRDEFETAWTNWENDMMDRIGLREKVQSSLGWPEPLHDLERPNWRLWRDTLGNTDTPESASIYGQGELCRIVRAFVARKPSAAEPGRKSGKS</sequence>
<protein>
    <recommendedName>
        <fullName evidence="2">Methyltransferase domain-containing protein</fullName>
    </recommendedName>
</protein>